<feature type="non-terminal residue" evidence="6">
    <location>
        <position position="95"/>
    </location>
</feature>
<comment type="caution">
    <text evidence="6">The sequence shown here is derived from an EMBL/GenBank/DDBJ whole genome shotgun (WGS) entry which is preliminary data.</text>
</comment>
<evidence type="ECO:0000313" key="6">
    <source>
        <dbReference type="EMBL" id="EQD56424.1"/>
    </source>
</evidence>
<dbReference type="GO" id="GO:0016887">
    <property type="term" value="F:ATP hydrolysis activity"/>
    <property type="evidence" value="ECO:0007669"/>
    <property type="project" value="InterPro"/>
</dbReference>
<dbReference type="EMBL" id="AUZZ01003637">
    <property type="protein sequence ID" value="EQD56424.1"/>
    <property type="molecule type" value="Genomic_DNA"/>
</dbReference>
<dbReference type="InterPro" id="IPR050763">
    <property type="entry name" value="ABC_transporter_ATP-binding"/>
</dbReference>
<dbReference type="SUPFAM" id="SSF52540">
    <property type="entry name" value="P-loop containing nucleoside triphosphate hydrolases"/>
    <property type="match status" value="1"/>
</dbReference>
<name>T1BT93_9ZZZZ</name>
<dbReference type="PANTHER" id="PTHR42711:SF5">
    <property type="entry name" value="ABC TRANSPORTER ATP-BINDING PROTEIN NATA"/>
    <property type="match status" value="1"/>
</dbReference>
<dbReference type="Gene3D" id="3.40.50.300">
    <property type="entry name" value="P-loop containing nucleotide triphosphate hydrolases"/>
    <property type="match status" value="1"/>
</dbReference>
<keyword evidence="2" id="KW-0813">Transport</keyword>
<organism evidence="6">
    <name type="scientific">mine drainage metagenome</name>
    <dbReference type="NCBI Taxonomy" id="410659"/>
    <lineage>
        <taxon>unclassified sequences</taxon>
        <taxon>metagenomes</taxon>
        <taxon>ecological metagenomes</taxon>
    </lineage>
</organism>
<gene>
    <name evidence="6" type="ORF">B2A_05259</name>
</gene>
<comment type="similarity">
    <text evidence="1">Belongs to the ABC transporter superfamily.</text>
</comment>
<evidence type="ECO:0000256" key="2">
    <source>
        <dbReference type="ARBA" id="ARBA00022448"/>
    </source>
</evidence>
<sequence>MASLTIDVNGMKYTYDGRKYAVDGITFSVREGEVFGMLGRNGAGKTTTIRILSTLLKRTSGTAEVLGMDPSTAGNHLRKRIGVVLQDESFDFTTV</sequence>
<dbReference type="InterPro" id="IPR027417">
    <property type="entry name" value="P-loop_NTPase"/>
</dbReference>
<evidence type="ECO:0000256" key="1">
    <source>
        <dbReference type="ARBA" id="ARBA00005417"/>
    </source>
</evidence>
<evidence type="ECO:0000256" key="3">
    <source>
        <dbReference type="ARBA" id="ARBA00022741"/>
    </source>
</evidence>
<feature type="domain" description="ABC transporter" evidence="5">
    <location>
        <begin position="23"/>
        <end position="90"/>
    </location>
</feature>
<reference evidence="6" key="2">
    <citation type="journal article" date="2014" name="ISME J.">
        <title>Microbial stratification in low pH oxic and suboxic macroscopic growths along an acid mine drainage.</title>
        <authorList>
            <person name="Mendez-Garcia C."/>
            <person name="Mesa V."/>
            <person name="Sprenger R.R."/>
            <person name="Richter M."/>
            <person name="Diez M.S."/>
            <person name="Solano J."/>
            <person name="Bargiela R."/>
            <person name="Golyshina O.V."/>
            <person name="Manteca A."/>
            <person name="Ramos J.L."/>
            <person name="Gallego J.R."/>
            <person name="Llorente I."/>
            <person name="Martins Dos Santos V.A."/>
            <person name="Jensen O.N."/>
            <person name="Pelaez A.I."/>
            <person name="Sanchez J."/>
            <person name="Ferrer M."/>
        </authorList>
    </citation>
    <scope>NUCLEOTIDE SEQUENCE</scope>
</reference>
<proteinExistence type="inferred from homology"/>
<evidence type="ECO:0000259" key="5">
    <source>
        <dbReference type="Pfam" id="PF00005"/>
    </source>
</evidence>
<keyword evidence="3" id="KW-0547">Nucleotide-binding</keyword>
<reference evidence="6" key="1">
    <citation type="submission" date="2013-08" db="EMBL/GenBank/DDBJ databases">
        <authorList>
            <person name="Mendez C."/>
            <person name="Richter M."/>
            <person name="Ferrer M."/>
            <person name="Sanchez J."/>
        </authorList>
    </citation>
    <scope>NUCLEOTIDE SEQUENCE</scope>
</reference>
<dbReference type="InterPro" id="IPR003439">
    <property type="entry name" value="ABC_transporter-like_ATP-bd"/>
</dbReference>
<accession>T1BT93</accession>
<dbReference type="GO" id="GO:0005524">
    <property type="term" value="F:ATP binding"/>
    <property type="evidence" value="ECO:0007669"/>
    <property type="project" value="UniProtKB-KW"/>
</dbReference>
<dbReference type="PANTHER" id="PTHR42711">
    <property type="entry name" value="ABC TRANSPORTER ATP-BINDING PROTEIN"/>
    <property type="match status" value="1"/>
</dbReference>
<evidence type="ECO:0000256" key="4">
    <source>
        <dbReference type="ARBA" id="ARBA00022840"/>
    </source>
</evidence>
<dbReference type="AlphaFoldDB" id="T1BT93"/>
<keyword evidence="4" id="KW-0067">ATP-binding</keyword>
<protein>
    <submittedName>
        <fullName evidence="6">ABC superfamily ATP binding cassette transporter, ABC protein</fullName>
    </submittedName>
</protein>
<dbReference type="Pfam" id="PF00005">
    <property type="entry name" value="ABC_tran"/>
    <property type="match status" value="1"/>
</dbReference>